<dbReference type="InterPro" id="IPR045441">
    <property type="entry name" value="DUF6506"/>
</dbReference>
<evidence type="ECO:0000313" key="1">
    <source>
        <dbReference type="EMBL" id="OLQ72750.1"/>
    </source>
</evidence>
<keyword evidence="2" id="KW-1185">Reference proteome</keyword>
<dbReference type="Pfam" id="PF20116">
    <property type="entry name" value="DUF6506"/>
    <property type="match status" value="1"/>
</dbReference>
<proteinExistence type="predicted"/>
<accession>A0A1Q9GEC9</accession>
<reference evidence="1 2" key="1">
    <citation type="submission" date="2016-09" db="EMBL/GenBank/DDBJ databases">
        <title>Photobacterium proteolyticum sp. nov. a protease producing bacterium isolated from ocean sediments of Laizhou Bay.</title>
        <authorList>
            <person name="Li Y."/>
        </authorList>
    </citation>
    <scope>NUCLEOTIDE SEQUENCE [LARGE SCALE GENOMIC DNA]</scope>
    <source>
        <strain evidence="1 2">13-12</strain>
    </source>
</reference>
<name>A0A1Q9GEC9_9GAMM</name>
<protein>
    <submittedName>
        <fullName evidence="1">Uncharacterized protein</fullName>
    </submittedName>
</protein>
<dbReference type="Proteomes" id="UP000186905">
    <property type="component" value="Unassembled WGS sequence"/>
</dbReference>
<sequence length="104" mass="11256">MSNVFKAAFIFVAPEANPSVDYSWVRTKEVHVKNIAVSGYKEACELIDSLVEEGIKAVELCGGFGHQGVAEVVKTAGARLHVGVVRFDKHPCLDFVSGDELFSS</sequence>
<dbReference type="EMBL" id="MJIL01000090">
    <property type="protein sequence ID" value="OLQ72750.1"/>
    <property type="molecule type" value="Genomic_DNA"/>
</dbReference>
<gene>
    <name evidence="1" type="ORF">BIT28_06035</name>
</gene>
<dbReference type="RefSeq" id="WP_075766765.1">
    <property type="nucleotide sequence ID" value="NZ_MJIL01000090.1"/>
</dbReference>
<organism evidence="1 2">
    <name type="scientific">Photobacterium proteolyticum</name>
    <dbReference type="NCBI Taxonomy" id="1903952"/>
    <lineage>
        <taxon>Bacteria</taxon>
        <taxon>Pseudomonadati</taxon>
        <taxon>Pseudomonadota</taxon>
        <taxon>Gammaproteobacteria</taxon>
        <taxon>Vibrionales</taxon>
        <taxon>Vibrionaceae</taxon>
        <taxon>Photobacterium</taxon>
    </lineage>
</organism>
<dbReference type="OrthoDB" id="1551162at2"/>
<evidence type="ECO:0000313" key="2">
    <source>
        <dbReference type="Proteomes" id="UP000186905"/>
    </source>
</evidence>
<comment type="caution">
    <text evidence="1">The sequence shown here is derived from an EMBL/GenBank/DDBJ whole genome shotgun (WGS) entry which is preliminary data.</text>
</comment>
<dbReference type="STRING" id="1903952.BIT28_06035"/>
<dbReference type="AlphaFoldDB" id="A0A1Q9GEC9"/>